<accession>A0A072UW67</accession>
<dbReference type="EMBL" id="CM001219">
    <property type="protein sequence ID" value="KEH33298.1"/>
    <property type="molecule type" value="Genomic_DNA"/>
</dbReference>
<protein>
    <submittedName>
        <fullName evidence="1 2">Uncharacterized protein</fullName>
    </submittedName>
</protein>
<reference evidence="2" key="3">
    <citation type="submission" date="2015-04" db="UniProtKB">
        <authorList>
            <consortium name="EnsemblPlants"/>
        </authorList>
    </citation>
    <scope>IDENTIFICATION</scope>
    <source>
        <strain evidence="2">cv. Jemalong A17</strain>
    </source>
</reference>
<organism evidence="1 3">
    <name type="scientific">Medicago truncatula</name>
    <name type="common">Barrel medic</name>
    <name type="synonym">Medicago tribuloides</name>
    <dbReference type="NCBI Taxonomy" id="3880"/>
    <lineage>
        <taxon>Eukaryota</taxon>
        <taxon>Viridiplantae</taxon>
        <taxon>Streptophyta</taxon>
        <taxon>Embryophyta</taxon>
        <taxon>Tracheophyta</taxon>
        <taxon>Spermatophyta</taxon>
        <taxon>Magnoliopsida</taxon>
        <taxon>eudicotyledons</taxon>
        <taxon>Gunneridae</taxon>
        <taxon>Pentapetalae</taxon>
        <taxon>rosids</taxon>
        <taxon>fabids</taxon>
        <taxon>Fabales</taxon>
        <taxon>Fabaceae</taxon>
        <taxon>Papilionoideae</taxon>
        <taxon>50 kb inversion clade</taxon>
        <taxon>NPAAA clade</taxon>
        <taxon>Hologalegina</taxon>
        <taxon>IRL clade</taxon>
        <taxon>Trifolieae</taxon>
        <taxon>Medicago</taxon>
    </lineage>
</organism>
<reference evidence="1 3" key="1">
    <citation type="journal article" date="2011" name="Nature">
        <title>The Medicago genome provides insight into the evolution of rhizobial symbioses.</title>
        <authorList>
            <person name="Young N.D."/>
            <person name="Debelle F."/>
            <person name="Oldroyd G.E."/>
            <person name="Geurts R."/>
            <person name="Cannon S.B."/>
            <person name="Udvardi M.K."/>
            <person name="Benedito V.A."/>
            <person name="Mayer K.F."/>
            <person name="Gouzy J."/>
            <person name="Schoof H."/>
            <person name="Van de Peer Y."/>
            <person name="Proost S."/>
            <person name="Cook D.R."/>
            <person name="Meyers B.C."/>
            <person name="Spannagl M."/>
            <person name="Cheung F."/>
            <person name="De Mita S."/>
            <person name="Krishnakumar V."/>
            <person name="Gundlach H."/>
            <person name="Zhou S."/>
            <person name="Mudge J."/>
            <person name="Bharti A.K."/>
            <person name="Murray J.D."/>
            <person name="Naoumkina M.A."/>
            <person name="Rosen B."/>
            <person name="Silverstein K.A."/>
            <person name="Tang H."/>
            <person name="Rombauts S."/>
            <person name="Zhao P.X."/>
            <person name="Zhou P."/>
            <person name="Barbe V."/>
            <person name="Bardou P."/>
            <person name="Bechner M."/>
            <person name="Bellec A."/>
            <person name="Berger A."/>
            <person name="Berges H."/>
            <person name="Bidwell S."/>
            <person name="Bisseling T."/>
            <person name="Choisne N."/>
            <person name="Couloux A."/>
            <person name="Denny R."/>
            <person name="Deshpande S."/>
            <person name="Dai X."/>
            <person name="Doyle J.J."/>
            <person name="Dudez A.M."/>
            <person name="Farmer A.D."/>
            <person name="Fouteau S."/>
            <person name="Franken C."/>
            <person name="Gibelin C."/>
            <person name="Gish J."/>
            <person name="Goldstein S."/>
            <person name="Gonzalez A.J."/>
            <person name="Green P.J."/>
            <person name="Hallab A."/>
            <person name="Hartog M."/>
            <person name="Hua A."/>
            <person name="Humphray S.J."/>
            <person name="Jeong D.H."/>
            <person name="Jing Y."/>
            <person name="Jocker A."/>
            <person name="Kenton S.M."/>
            <person name="Kim D.J."/>
            <person name="Klee K."/>
            <person name="Lai H."/>
            <person name="Lang C."/>
            <person name="Lin S."/>
            <person name="Macmil S.L."/>
            <person name="Magdelenat G."/>
            <person name="Matthews L."/>
            <person name="McCorrison J."/>
            <person name="Monaghan E.L."/>
            <person name="Mun J.H."/>
            <person name="Najar F.Z."/>
            <person name="Nicholson C."/>
            <person name="Noirot C."/>
            <person name="O'Bleness M."/>
            <person name="Paule C.R."/>
            <person name="Poulain J."/>
            <person name="Prion F."/>
            <person name="Qin B."/>
            <person name="Qu C."/>
            <person name="Retzel E.F."/>
            <person name="Riddle C."/>
            <person name="Sallet E."/>
            <person name="Samain S."/>
            <person name="Samson N."/>
            <person name="Sanders I."/>
            <person name="Saurat O."/>
            <person name="Scarpelli C."/>
            <person name="Schiex T."/>
            <person name="Segurens B."/>
            <person name="Severin A.J."/>
            <person name="Sherrier D.J."/>
            <person name="Shi R."/>
            <person name="Sims S."/>
            <person name="Singer S.R."/>
            <person name="Sinharoy S."/>
            <person name="Sterck L."/>
            <person name="Viollet A."/>
            <person name="Wang B.B."/>
            <person name="Wang K."/>
            <person name="Wang M."/>
            <person name="Wang X."/>
            <person name="Warfsmann J."/>
            <person name="Weissenbach J."/>
            <person name="White D.D."/>
            <person name="White J.D."/>
            <person name="Wiley G.B."/>
            <person name="Wincker P."/>
            <person name="Xing Y."/>
            <person name="Yang L."/>
            <person name="Yao Z."/>
            <person name="Ying F."/>
            <person name="Zhai J."/>
            <person name="Zhou L."/>
            <person name="Zuber A."/>
            <person name="Denarie J."/>
            <person name="Dixon R.A."/>
            <person name="May G.D."/>
            <person name="Schwartz D.C."/>
            <person name="Rogers J."/>
            <person name="Quetier F."/>
            <person name="Town C.D."/>
            <person name="Roe B.A."/>
        </authorList>
    </citation>
    <scope>NUCLEOTIDE SEQUENCE [LARGE SCALE GENOMIC DNA]</scope>
    <source>
        <strain evidence="1">A17</strain>
        <strain evidence="2 3">cv. Jemalong A17</strain>
    </source>
</reference>
<gene>
    <name evidence="1" type="ordered locus">MTR_3g435180</name>
</gene>
<sequence length="123" mass="13295">MTSMIYGVSMSKLKGIGYTEDEQKPKRLLHTLLFIQKASGARQGSSIKASSLTLKQGGIVGVGENQKGKIIGSKTIGNSSFPSIHNVWLVDEVKHNIPNISQLCDSGYDVVFNKNCVNPFGLV</sequence>
<proteinExistence type="predicted"/>
<dbReference type="EnsemblPlants" id="KEH33298">
    <property type="protein sequence ID" value="KEH33298"/>
    <property type="gene ID" value="MTR_3g435180"/>
</dbReference>
<keyword evidence="3" id="KW-1185">Reference proteome</keyword>
<evidence type="ECO:0000313" key="3">
    <source>
        <dbReference type="Proteomes" id="UP000002051"/>
    </source>
</evidence>
<dbReference type="AlphaFoldDB" id="A0A072UW67"/>
<evidence type="ECO:0000313" key="1">
    <source>
        <dbReference type="EMBL" id="KEH33298.1"/>
    </source>
</evidence>
<dbReference type="HOGENOM" id="CLU_2018607_0_0_1"/>
<evidence type="ECO:0000313" key="2">
    <source>
        <dbReference type="EnsemblPlants" id="KEH33298"/>
    </source>
</evidence>
<reference evidence="1 3" key="2">
    <citation type="journal article" date="2014" name="BMC Genomics">
        <title>An improved genome release (version Mt4.0) for the model legume Medicago truncatula.</title>
        <authorList>
            <person name="Tang H."/>
            <person name="Krishnakumar V."/>
            <person name="Bidwell S."/>
            <person name="Rosen B."/>
            <person name="Chan A."/>
            <person name="Zhou S."/>
            <person name="Gentzbittel L."/>
            <person name="Childs K.L."/>
            <person name="Yandell M."/>
            <person name="Gundlach H."/>
            <person name="Mayer K.F."/>
            <person name="Schwartz D.C."/>
            <person name="Town C.D."/>
        </authorList>
    </citation>
    <scope>GENOME REANNOTATION</scope>
    <source>
        <strain evidence="1">A17</strain>
        <strain evidence="2 3">cv. Jemalong A17</strain>
    </source>
</reference>
<name>A0A072UW67_MEDTR</name>
<dbReference type="Proteomes" id="UP000002051">
    <property type="component" value="Chromosome 3"/>
</dbReference>